<feature type="region of interest" description="Disordered" evidence="1">
    <location>
        <begin position="732"/>
        <end position="757"/>
    </location>
</feature>
<dbReference type="RefSeq" id="XP_047784812.1">
    <property type="nucleotide sequence ID" value="XM_047917231.1"/>
</dbReference>
<sequence length="939" mass="96625">MILIWRRSRSRAVCLVSELLLSNQIARLLLHWNPLQPSSVASDSSLPSGTIPAMDITRPIHATSVPHTDGNASDGSIHADVSSAVPPHDATPDAGVTLTVGTAGAREEDGAHMHSTQKDYGISQPEKSGVAEPTVPSVEDATKRESLANPIPRDEPTIPMSRRFPTDSSSSRPSLGDRFSSITLAHASLQYFKDRAQSACKAYLPSPLRQSVLASSAQAEATAFDVGAIEAQGEALDAVSSSVTSSASGAWVKASTTVDAAGDASPRIHEDVVSSEAPLPAVPGSSGSGCLDDSALHTATIDEVPGRALSPAFDPVPFTLSEPQVEVPAVDLSPAPVSSSVAEFAASDSVSPLAPMEASPTICALSIIDAPSSALSAAPDPSLPAPSAEPDPSLSALSASLPTSLGSYPSAVLPCAAAPSAVLTVPAIIVSGPSDDAPAILADGHNASSELNEEPAVGEESNSPQAHFLEHACPSDSALSANATSAIPQAPAASHNLAPLGEDVAGVEGRDVDWRMSLAFGEAVEKNPHILIPDVIPVPPPIVSEDLNAASTLATDIAPAAAVQSCLSSPAMVFDFAGDPLATNALPDCSQAVHHLEMPSAVLEVTEDPEDTVLPGSTPNELSMLSNMPAVSSDGSTRSKSEGFSVVPAAGETVHGDKSTDETKAQKLEPVMASMSSLPQPKRPTLASQLRQRKKLIAPFRSPLVDKDAARHGIDAVYASGKSSTGLAATKREATEMPADSASTGAQAGSSLSQTVKDYPPSVAKQFKSPLHLGSSGPPAAAVSSVQAIPTIRALQAKIQTLKQAIRIKTASDGNDEEELDELVVKWTTVGREVAWAVWDTVKDLGPGETANIGKVGGGWFDDERGGRDGGHSSGWGFDDASQPAKGEMGEEGDGSGTKEGDDDAPGVQHTLGTMLRHLGIAPETLGWDEEEGDFVDVE</sequence>
<comment type="caution">
    <text evidence="2">The sequence shown here is derived from an EMBL/GenBank/DDBJ whole genome shotgun (WGS) entry which is preliminary data.</text>
</comment>
<evidence type="ECO:0000313" key="3">
    <source>
        <dbReference type="Proteomes" id="UP000814176"/>
    </source>
</evidence>
<gene>
    <name evidence="2" type="ORF">C8Q71DRAFT_24090</name>
</gene>
<feature type="region of interest" description="Disordered" evidence="1">
    <location>
        <begin position="375"/>
        <end position="395"/>
    </location>
</feature>
<feature type="region of interest" description="Disordered" evidence="1">
    <location>
        <begin position="259"/>
        <end position="288"/>
    </location>
</feature>
<feature type="region of interest" description="Disordered" evidence="1">
    <location>
        <begin position="856"/>
        <end position="910"/>
    </location>
</feature>
<feature type="compositionally biased region" description="Polar residues" evidence="1">
    <location>
        <begin position="741"/>
        <end position="756"/>
    </location>
</feature>
<organism evidence="2 3">
    <name type="scientific">Rhodofomes roseus</name>
    <dbReference type="NCBI Taxonomy" id="34475"/>
    <lineage>
        <taxon>Eukaryota</taxon>
        <taxon>Fungi</taxon>
        <taxon>Dikarya</taxon>
        <taxon>Basidiomycota</taxon>
        <taxon>Agaricomycotina</taxon>
        <taxon>Agaricomycetes</taxon>
        <taxon>Polyporales</taxon>
        <taxon>Rhodofomes</taxon>
    </lineage>
</organism>
<feature type="compositionally biased region" description="Polar residues" evidence="1">
    <location>
        <begin position="616"/>
        <end position="638"/>
    </location>
</feature>
<dbReference type="Proteomes" id="UP000814176">
    <property type="component" value="Unassembled WGS sequence"/>
</dbReference>
<keyword evidence="3" id="KW-1185">Reference proteome</keyword>
<dbReference type="GeneID" id="71997963"/>
<name>A0ABQ8KXI1_9APHY</name>
<feature type="compositionally biased region" description="Basic and acidic residues" evidence="1">
    <location>
        <begin position="140"/>
        <end position="156"/>
    </location>
</feature>
<proteinExistence type="predicted"/>
<dbReference type="EMBL" id="JADCUA010000001">
    <property type="protein sequence ID" value="KAH9844002.1"/>
    <property type="molecule type" value="Genomic_DNA"/>
</dbReference>
<evidence type="ECO:0000313" key="2">
    <source>
        <dbReference type="EMBL" id="KAH9844002.1"/>
    </source>
</evidence>
<protein>
    <submittedName>
        <fullName evidence="2">Uncharacterized protein</fullName>
    </submittedName>
</protein>
<accession>A0ABQ8KXI1</accession>
<feature type="compositionally biased region" description="Basic and acidic residues" evidence="1">
    <location>
        <begin position="654"/>
        <end position="663"/>
    </location>
</feature>
<feature type="compositionally biased region" description="Basic and acidic residues" evidence="1">
    <location>
        <begin position="862"/>
        <end position="871"/>
    </location>
</feature>
<feature type="region of interest" description="Disordered" evidence="1">
    <location>
        <begin position="616"/>
        <end position="663"/>
    </location>
</feature>
<dbReference type="Gene3D" id="6.10.140.1020">
    <property type="match status" value="1"/>
</dbReference>
<reference evidence="2 3" key="1">
    <citation type="journal article" date="2021" name="Environ. Microbiol.">
        <title>Gene family expansions and transcriptome signatures uncover fungal adaptations to wood decay.</title>
        <authorList>
            <person name="Hage H."/>
            <person name="Miyauchi S."/>
            <person name="Viragh M."/>
            <person name="Drula E."/>
            <person name="Min B."/>
            <person name="Chaduli D."/>
            <person name="Navarro D."/>
            <person name="Favel A."/>
            <person name="Norest M."/>
            <person name="Lesage-Meessen L."/>
            <person name="Balint B."/>
            <person name="Merenyi Z."/>
            <person name="de Eugenio L."/>
            <person name="Morin E."/>
            <person name="Martinez A.T."/>
            <person name="Baldrian P."/>
            <person name="Stursova M."/>
            <person name="Martinez M.J."/>
            <person name="Novotny C."/>
            <person name="Magnuson J.K."/>
            <person name="Spatafora J.W."/>
            <person name="Maurice S."/>
            <person name="Pangilinan J."/>
            <person name="Andreopoulos W."/>
            <person name="LaButti K."/>
            <person name="Hundley H."/>
            <person name="Na H."/>
            <person name="Kuo A."/>
            <person name="Barry K."/>
            <person name="Lipzen A."/>
            <person name="Henrissat B."/>
            <person name="Riley R."/>
            <person name="Ahrendt S."/>
            <person name="Nagy L.G."/>
            <person name="Grigoriev I.V."/>
            <person name="Martin F."/>
            <person name="Rosso M.N."/>
        </authorList>
    </citation>
    <scope>NUCLEOTIDE SEQUENCE [LARGE SCALE GENOMIC DNA]</scope>
    <source>
        <strain evidence="2 3">CIRM-BRFM 1785</strain>
    </source>
</reference>
<feature type="region of interest" description="Disordered" evidence="1">
    <location>
        <begin position="63"/>
        <end position="175"/>
    </location>
</feature>
<evidence type="ECO:0000256" key="1">
    <source>
        <dbReference type="SAM" id="MobiDB-lite"/>
    </source>
</evidence>